<proteinExistence type="predicted"/>
<dbReference type="Pfam" id="PF23539">
    <property type="entry name" value="DUF7134"/>
    <property type="match status" value="1"/>
</dbReference>
<dbReference type="InterPro" id="IPR055558">
    <property type="entry name" value="DUF7134"/>
</dbReference>
<evidence type="ECO:0000256" key="6">
    <source>
        <dbReference type="ARBA" id="ARBA00022777"/>
    </source>
</evidence>
<dbReference type="Pfam" id="PF07730">
    <property type="entry name" value="HisKA_3"/>
    <property type="match status" value="1"/>
</dbReference>
<evidence type="ECO:0000259" key="11">
    <source>
        <dbReference type="Pfam" id="PF23539"/>
    </source>
</evidence>
<feature type="domain" description="Histidine kinase/HSP90-like ATPase" evidence="9">
    <location>
        <begin position="283"/>
        <end position="373"/>
    </location>
</feature>
<evidence type="ECO:0000313" key="12">
    <source>
        <dbReference type="EMBL" id="GAA1625241.1"/>
    </source>
</evidence>
<evidence type="ECO:0000259" key="10">
    <source>
        <dbReference type="Pfam" id="PF07730"/>
    </source>
</evidence>
<name>A0ABP4QW00_9ACTN</name>
<dbReference type="SUPFAM" id="SSF55874">
    <property type="entry name" value="ATPase domain of HSP90 chaperone/DNA topoisomerase II/histidine kinase"/>
    <property type="match status" value="1"/>
</dbReference>
<dbReference type="Gene3D" id="1.20.5.1930">
    <property type="match status" value="1"/>
</dbReference>
<sequence>MRFSGAERPPAADLLAAAGLLVAALTEVWVTQTAPGPQGMGTAVAILSAAPLAWRRVRPLIAVGGAASALLLPLVSQPPVETDGLVVLIAWLVAVHAVNAYGGRWTAWLGTLAVLVSMCVSIVFVPAPPGQPPGDIVWGLALFGAAAAAGRIMRHLATRLVSERAVAEADARAVERSRLARELHDVVAHGVAVMVVQAGAAQELVHTAPDRASSLLDAVQRTGEQSAAELRRMLDLLGADHPELGPQPRLADLPGLVAEVRAAGLLTELDSPPVAEDVPPGLQTAAYRVVQESLTNALKHGSRSAVVVRIRADLGVLTVVVDDEGGVSARPHSTTTAGRGLHGLQERVRLYGGTLQAGRVGSGWRVLAVLPLASETSPASGRSVLPIDPETVS</sequence>
<feature type="domain" description="DUF7134" evidence="11">
    <location>
        <begin position="7"/>
        <end position="154"/>
    </location>
</feature>
<keyword evidence="3" id="KW-0597">Phosphoprotein</keyword>
<dbReference type="InterPro" id="IPR003594">
    <property type="entry name" value="HATPase_dom"/>
</dbReference>
<dbReference type="InterPro" id="IPR011712">
    <property type="entry name" value="Sig_transdc_His_kin_sub3_dim/P"/>
</dbReference>
<evidence type="ECO:0000256" key="7">
    <source>
        <dbReference type="ARBA" id="ARBA00022840"/>
    </source>
</evidence>
<keyword evidence="13" id="KW-1185">Reference proteome</keyword>
<dbReference type="GO" id="GO:0016301">
    <property type="term" value="F:kinase activity"/>
    <property type="evidence" value="ECO:0007669"/>
    <property type="project" value="UniProtKB-KW"/>
</dbReference>
<dbReference type="EC" id="2.7.13.3" evidence="2"/>
<keyword evidence="4" id="KW-0808">Transferase</keyword>
<keyword evidence="6 12" id="KW-0418">Kinase</keyword>
<evidence type="ECO:0000313" key="13">
    <source>
        <dbReference type="Proteomes" id="UP001501319"/>
    </source>
</evidence>
<keyword evidence="8" id="KW-0902">Two-component regulatory system</keyword>
<dbReference type="InterPro" id="IPR036890">
    <property type="entry name" value="HATPase_C_sf"/>
</dbReference>
<evidence type="ECO:0000256" key="4">
    <source>
        <dbReference type="ARBA" id="ARBA00022679"/>
    </source>
</evidence>
<dbReference type="PANTHER" id="PTHR24421:SF10">
    <property type="entry name" value="NITRATE_NITRITE SENSOR PROTEIN NARQ"/>
    <property type="match status" value="1"/>
</dbReference>
<evidence type="ECO:0000256" key="2">
    <source>
        <dbReference type="ARBA" id="ARBA00012438"/>
    </source>
</evidence>
<accession>A0ABP4QW00</accession>
<dbReference type="EMBL" id="BAAANE010000003">
    <property type="protein sequence ID" value="GAA1625241.1"/>
    <property type="molecule type" value="Genomic_DNA"/>
</dbReference>
<dbReference type="RefSeq" id="WP_425552631.1">
    <property type="nucleotide sequence ID" value="NZ_BAAANE010000003.1"/>
</dbReference>
<dbReference type="Pfam" id="PF02518">
    <property type="entry name" value="HATPase_c"/>
    <property type="match status" value="1"/>
</dbReference>
<evidence type="ECO:0000256" key="1">
    <source>
        <dbReference type="ARBA" id="ARBA00000085"/>
    </source>
</evidence>
<gene>
    <name evidence="12" type="ORF">GCM10009744_11290</name>
</gene>
<keyword evidence="5" id="KW-0547">Nucleotide-binding</keyword>
<dbReference type="PANTHER" id="PTHR24421">
    <property type="entry name" value="NITRATE/NITRITE SENSOR PROTEIN NARX-RELATED"/>
    <property type="match status" value="1"/>
</dbReference>
<evidence type="ECO:0000256" key="8">
    <source>
        <dbReference type="ARBA" id="ARBA00023012"/>
    </source>
</evidence>
<dbReference type="Gene3D" id="3.30.565.10">
    <property type="entry name" value="Histidine kinase-like ATPase, C-terminal domain"/>
    <property type="match status" value="1"/>
</dbReference>
<evidence type="ECO:0000259" key="9">
    <source>
        <dbReference type="Pfam" id="PF02518"/>
    </source>
</evidence>
<dbReference type="InterPro" id="IPR050482">
    <property type="entry name" value="Sensor_HK_TwoCompSys"/>
</dbReference>
<dbReference type="Proteomes" id="UP001501319">
    <property type="component" value="Unassembled WGS sequence"/>
</dbReference>
<feature type="domain" description="Signal transduction histidine kinase subgroup 3 dimerisation and phosphoacceptor" evidence="10">
    <location>
        <begin position="175"/>
        <end position="237"/>
    </location>
</feature>
<dbReference type="CDD" id="cd16917">
    <property type="entry name" value="HATPase_UhpB-NarQ-NarX-like"/>
    <property type="match status" value="1"/>
</dbReference>
<comment type="catalytic activity">
    <reaction evidence="1">
        <text>ATP + protein L-histidine = ADP + protein N-phospho-L-histidine.</text>
        <dbReference type="EC" id="2.7.13.3"/>
    </reaction>
</comment>
<reference evidence="13" key="1">
    <citation type="journal article" date="2019" name="Int. J. Syst. Evol. Microbiol.">
        <title>The Global Catalogue of Microorganisms (GCM) 10K type strain sequencing project: providing services to taxonomists for standard genome sequencing and annotation.</title>
        <authorList>
            <consortium name="The Broad Institute Genomics Platform"/>
            <consortium name="The Broad Institute Genome Sequencing Center for Infectious Disease"/>
            <person name="Wu L."/>
            <person name="Ma J."/>
        </authorList>
    </citation>
    <scope>NUCLEOTIDE SEQUENCE [LARGE SCALE GENOMIC DNA]</scope>
    <source>
        <strain evidence="13">JCM 14306</strain>
    </source>
</reference>
<organism evidence="12 13">
    <name type="scientific">Kribbella alba</name>
    <dbReference type="NCBI Taxonomy" id="190197"/>
    <lineage>
        <taxon>Bacteria</taxon>
        <taxon>Bacillati</taxon>
        <taxon>Actinomycetota</taxon>
        <taxon>Actinomycetes</taxon>
        <taxon>Propionibacteriales</taxon>
        <taxon>Kribbellaceae</taxon>
        <taxon>Kribbella</taxon>
    </lineage>
</organism>
<evidence type="ECO:0000256" key="5">
    <source>
        <dbReference type="ARBA" id="ARBA00022741"/>
    </source>
</evidence>
<protein>
    <recommendedName>
        <fullName evidence="2">histidine kinase</fullName>
        <ecNumber evidence="2">2.7.13.3</ecNumber>
    </recommendedName>
</protein>
<keyword evidence="7" id="KW-0067">ATP-binding</keyword>
<comment type="caution">
    <text evidence="12">The sequence shown here is derived from an EMBL/GenBank/DDBJ whole genome shotgun (WGS) entry which is preliminary data.</text>
</comment>
<evidence type="ECO:0000256" key="3">
    <source>
        <dbReference type="ARBA" id="ARBA00022553"/>
    </source>
</evidence>